<feature type="domain" description="Glycosyltransferase 2-like" evidence="5">
    <location>
        <begin position="320"/>
        <end position="434"/>
    </location>
</feature>
<accession>B8DQ06</accession>
<evidence type="ECO:0000256" key="1">
    <source>
        <dbReference type="ARBA" id="ARBA00006739"/>
    </source>
</evidence>
<dbReference type="SUPFAM" id="SSF53448">
    <property type="entry name" value="Nucleotide-diphospho-sugar transferases"/>
    <property type="match status" value="1"/>
</dbReference>
<dbReference type="CDD" id="cd00761">
    <property type="entry name" value="Glyco_tranf_GTA_type"/>
    <property type="match status" value="1"/>
</dbReference>
<protein>
    <submittedName>
        <fullName evidence="6">Glycosyl transferase family 2</fullName>
    </submittedName>
</protein>
<dbReference type="HOGENOM" id="CLU_023729_0_0_7"/>
<dbReference type="AlphaFoldDB" id="B8DQ06"/>
<evidence type="ECO:0000313" key="6">
    <source>
        <dbReference type="EMBL" id="ACL08870.1"/>
    </source>
</evidence>
<dbReference type="PANTHER" id="PTHR43179">
    <property type="entry name" value="RHAMNOSYLTRANSFERASE WBBL"/>
    <property type="match status" value="1"/>
</dbReference>
<dbReference type="OrthoDB" id="5443808at2"/>
<dbReference type="EMBL" id="CP001197">
    <property type="protein sequence ID" value="ACL08870.1"/>
    <property type="molecule type" value="Genomic_DNA"/>
</dbReference>
<dbReference type="CAZy" id="GT2">
    <property type="family name" value="Glycosyltransferase Family 2"/>
</dbReference>
<dbReference type="PANTHER" id="PTHR43179:SF12">
    <property type="entry name" value="GALACTOFURANOSYLTRANSFERASE GLFT2"/>
    <property type="match status" value="1"/>
</dbReference>
<evidence type="ECO:0000256" key="2">
    <source>
        <dbReference type="ARBA" id="ARBA00022676"/>
    </source>
</evidence>
<dbReference type="eggNOG" id="COG1216">
    <property type="taxonomic scope" value="Bacteria"/>
</dbReference>
<dbReference type="Pfam" id="PF00535">
    <property type="entry name" value="Glycos_transf_2"/>
    <property type="match status" value="1"/>
</dbReference>
<reference evidence="6" key="1">
    <citation type="submission" date="2008-10" db="EMBL/GenBank/DDBJ databases">
        <title>Complete sequence of Desulfovibrio vulgaris str. 'Miyazaki F'.</title>
        <authorList>
            <person name="Lucas S."/>
            <person name="Copeland A."/>
            <person name="Lapidus A."/>
            <person name="Glavina del Rio T."/>
            <person name="Dalin E."/>
            <person name="Tice H."/>
            <person name="Bruce D."/>
            <person name="Goodwin L."/>
            <person name="Pitluck S."/>
            <person name="Sims D."/>
            <person name="Brettin T."/>
            <person name="Detter J.C."/>
            <person name="Han C."/>
            <person name="Larimer F."/>
            <person name="Land M."/>
            <person name="Hauser L."/>
            <person name="Kyrpides N."/>
            <person name="Mikhailova N."/>
            <person name="Hazen T.C."/>
            <person name="Richardson P."/>
        </authorList>
    </citation>
    <scope>NUCLEOTIDE SEQUENCE</scope>
    <source>
        <strain evidence="6">Miyazaki F</strain>
    </source>
</reference>
<dbReference type="InterPro" id="IPR029044">
    <property type="entry name" value="Nucleotide-diphossugar_trans"/>
</dbReference>
<evidence type="ECO:0000256" key="4">
    <source>
        <dbReference type="SAM" id="MobiDB-lite"/>
    </source>
</evidence>
<dbReference type="Gene3D" id="3.90.550.10">
    <property type="entry name" value="Spore Coat Polysaccharide Biosynthesis Protein SpsA, Chain A"/>
    <property type="match status" value="1"/>
</dbReference>
<proteinExistence type="inferred from homology"/>
<sequence>MPHASLALAWQRLPLWLRIRLVHGSVGSVHRLRCAADAITRSQSPAASPADTTGPHGREDLLRTGRELLLAAWEDDPCNGQLAGQVLLLHQRLPWLHPALAALLAAVHGAWRRPADLARYERLAAQADWVRLQRHVDAESQREPDNLFWVQQAVAVGELSGDLDWLDGHLHRAAARLAPSGGSGLPPLAPLFDHLHGGLATNRASSCVGLADGGATAARHHDAALAHFRAAALAVSGLPASGQPASSATPGSGCWLAPVEHAAHCLVRLGDVPAALPLWNAVLAARPWHVNLALRAHDVWRGVDTPEAAPAGSTAVLLYSWNKAQELDTALAHLAPGLPDVARIALLDNGSTDCTGDVVRAWADRFGADRCTAVHLPVNVGAAAARNWLMRLPEVATCDFAAYLDDDAAVPPDWLRRLAGAVRRQPDAAAWGGRTLDWHAPYMIQSADLHLTAHFRAPEGTPPHLAAFADDTPPPPDSATGEPQRDTLSPEVAFSPARAHALPFSVSDLHAQVTDMGRFDYLRPCISVTGCCHMFRTTELLEGGGFSLSLSPSQYDDLEHDLRRARAGRLACYTGFLPVRHMKRSGKAVRMGAAQFGNGLGNRYKLSGMFDAAEVLTMRRREFEALERDLLRKLAALGARKAP</sequence>
<organism evidence="6">
    <name type="scientific">Nitratidesulfovibrio vulgaris (strain DSM 19637 / Miyazaki F)</name>
    <name type="common">Desulfovibrio vulgaris</name>
    <dbReference type="NCBI Taxonomy" id="883"/>
    <lineage>
        <taxon>Bacteria</taxon>
        <taxon>Pseudomonadati</taxon>
        <taxon>Thermodesulfobacteriota</taxon>
        <taxon>Desulfovibrionia</taxon>
        <taxon>Desulfovibrionales</taxon>
        <taxon>Desulfovibrionaceae</taxon>
        <taxon>Nitratidesulfovibrio</taxon>
    </lineage>
</organism>
<feature type="region of interest" description="Disordered" evidence="4">
    <location>
        <begin position="462"/>
        <end position="489"/>
    </location>
</feature>
<keyword evidence="3 6" id="KW-0808">Transferase</keyword>
<gene>
    <name evidence="6" type="ordered locus">DvMF_1927</name>
</gene>
<dbReference type="GO" id="GO:0016757">
    <property type="term" value="F:glycosyltransferase activity"/>
    <property type="evidence" value="ECO:0007669"/>
    <property type="project" value="UniProtKB-KW"/>
</dbReference>
<evidence type="ECO:0000256" key="3">
    <source>
        <dbReference type="ARBA" id="ARBA00022679"/>
    </source>
</evidence>
<dbReference type="STRING" id="883.DvMF_1927"/>
<keyword evidence="2" id="KW-0328">Glycosyltransferase</keyword>
<dbReference type="KEGG" id="dvm:DvMF_1927"/>
<comment type="similarity">
    <text evidence="1">Belongs to the glycosyltransferase 2 family.</text>
</comment>
<name>B8DQ06_NITV9</name>
<dbReference type="InterPro" id="IPR001173">
    <property type="entry name" value="Glyco_trans_2-like"/>
</dbReference>
<evidence type="ECO:0000259" key="5">
    <source>
        <dbReference type="Pfam" id="PF00535"/>
    </source>
</evidence>